<dbReference type="EMBL" id="SNYW01000010">
    <property type="protein sequence ID" value="TDQ80962.1"/>
    <property type="molecule type" value="Genomic_DNA"/>
</dbReference>
<protein>
    <recommendedName>
        <fullName evidence="1">DUF6898 domain-containing protein</fullName>
    </recommendedName>
</protein>
<gene>
    <name evidence="2" type="ORF">A8950_2832</name>
</gene>
<proteinExistence type="predicted"/>
<evidence type="ECO:0000313" key="3">
    <source>
        <dbReference type="Proteomes" id="UP000295783"/>
    </source>
</evidence>
<sequence>MRHQGYILEFHQVGSYVKVSAFDPVTLTEVSTMGPANLSQAELGRLAIRKLEFVLARQNADSAGGTPGERK</sequence>
<name>A0A4V3DEE4_9PROT</name>
<organism evidence="2 3">
    <name type="scientific">Dongia mobilis</name>
    <dbReference type="NCBI Taxonomy" id="578943"/>
    <lineage>
        <taxon>Bacteria</taxon>
        <taxon>Pseudomonadati</taxon>
        <taxon>Pseudomonadota</taxon>
        <taxon>Alphaproteobacteria</taxon>
        <taxon>Rhodospirillales</taxon>
        <taxon>Dongiaceae</taxon>
        <taxon>Dongia</taxon>
    </lineage>
</organism>
<dbReference type="AlphaFoldDB" id="A0A4V3DEE4"/>
<dbReference type="OrthoDB" id="7362394at2"/>
<evidence type="ECO:0000259" key="1">
    <source>
        <dbReference type="Pfam" id="PF21839"/>
    </source>
</evidence>
<evidence type="ECO:0000313" key="2">
    <source>
        <dbReference type="EMBL" id="TDQ80962.1"/>
    </source>
</evidence>
<dbReference type="Proteomes" id="UP000295783">
    <property type="component" value="Unassembled WGS sequence"/>
</dbReference>
<accession>A0A4V3DEE4</accession>
<keyword evidence="3" id="KW-1185">Reference proteome</keyword>
<feature type="domain" description="DUF6898" evidence="1">
    <location>
        <begin position="4"/>
        <end position="58"/>
    </location>
</feature>
<dbReference type="Pfam" id="PF21839">
    <property type="entry name" value="DUF6898"/>
    <property type="match status" value="1"/>
</dbReference>
<dbReference type="InterPro" id="IPR054193">
    <property type="entry name" value="DUF6898"/>
</dbReference>
<comment type="caution">
    <text evidence="2">The sequence shown here is derived from an EMBL/GenBank/DDBJ whole genome shotgun (WGS) entry which is preliminary data.</text>
</comment>
<reference evidence="2 3" key="1">
    <citation type="submission" date="2019-03" db="EMBL/GenBank/DDBJ databases">
        <title>Genomic Encyclopedia of Type Strains, Phase III (KMG-III): the genomes of soil and plant-associated and newly described type strains.</title>
        <authorList>
            <person name="Whitman W."/>
        </authorList>
    </citation>
    <scope>NUCLEOTIDE SEQUENCE [LARGE SCALE GENOMIC DNA]</scope>
    <source>
        <strain evidence="2 3">CGMCC 1.7660</strain>
    </source>
</reference>